<dbReference type="SUPFAM" id="SSF52540">
    <property type="entry name" value="P-loop containing nucleoside triphosphate hydrolases"/>
    <property type="match status" value="1"/>
</dbReference>
<keyword evidence="2" id="KW-0067">ATP-binding</keyword>
<evidence type="ECO:0000256" key="2">
    <source>
        <dbReference type="ARBA" id="ARBA00022840"/>
    </source>
</evidence>
<feature type="domain" description="Helicase ATP-binding" evidence="3">
    <location>
        <begin position="32"/>
        <end position="226"/>
    </location>
</feature>
<dbReference type="GO" id="GO:0003677">
    <property type="term" value="F:DNA binding"/>
    <property type="evidence" value="ECO:0007669"/>
    <property type="project" value="TreeGrafter"/>
</dbReference>
<dbReference type="SMART" id="SM00487">
    <property type="entry name" value="DEXDc"/>
    <property type="match status" value="1"/>
</dbReference>
<dbReference type="InterPro" id="IPR045628">
    <property type="entry name" value="Lhr_WH_dom"/>
</dbReference>
<protein>
    <submittedName>
        <fullName evidence="5">DEAD/DEAH box helicase</fullName>
    </submittedName>
</protein>
<evidence type="ECO:0000256" key="1">
    <source>
        <dbReference type="ARBA" id="ARBA00022741"/>
    </source>
</evidence>
<evidence type="ECO:0000313" key="6">
    <source>
        <dbReference type="Proteomes" id="UP001153404"/>
    </source>
</evidence>
<dbReference type="PROSITE" id="PS51194">
    <property type="entry name" value="HELICASE_CTER"/>
    <property type="match status" value="1"/>
</dbReference>
<organism evidence="5 6">
    <name type="scientific">Cohnella rhizosphaerae</name>
    <dbReference type="NCBI Taxonomy" id="1457232"/>
    <lineage>
        <taxon>Bacteria</taxon>
        <taxon>Bacillati</taxon>
        <taxon>Bacillota</taxon>
        <taxon>Bacilli</taxon>
        <taxon>Bacillales</taxon>
        <taxon>Paenibacillaceae</taxon>
        <taxon>Cohnella</taxon>
    </lineage>
</organism>
<dbReference type="SMART" id="SM00490">
    <property type="entry name" value="HELICc"/>
    <property type="match status" value="1"/>
</dbReference>
<dbReference type="GO" id="GO:0005524">
    <property type="term" value="F:ATP binding"/>
    <property type="evidence" value="ECO:0007669"/>
    <property type="project" value="UniProtKB-KW"/>
</dbReference>
<gene>
    <name evidence="5" type="ORF">OMP40_27095</name>
</gene>
<dbReference type="Pfam" id="PF19306">
    <property type="entry name" value="WHD_Lhr"/>
    <property type="match status" value="1"/>
</dbReference>
<dbReference type="RefSeq" id="WP_277535974.1">
    <property type="nucleotide sequence ID" value="NZ_JAPDIA010000008.1"/>
</dbReference>
<reference evidence="5" key="1">
    <citation type="submission" date="2022-10" db="EMBL/GenBank/DDBJ databases">
        <title>Comparative genomic analysis of Cohnella hashimotonis sp. nov., isolated from the International Space Station.</title>
        <authorList>
            <person name="Simpson A."/>
            <person name="Venkateswaran K."/>
        </authorList>
    </citation>
    <scope>NUCLEOTIDE SEQUENCE</scope>
    <source>
        <strain evidence="5">DSM 28161</strain>
    </source>
</reference>
<name>A0A9X4QVC3_9BACL</name>
<dbReference type="InterPro" id="IPR014001">
    <property type="entry name" value="Helicase_ATP-bd"/>
</dbReference>
<dbReference type="PROSITE" id="PS51192">
    <property type="entry name" value="HELICASE_ATP_BIND_1"/>
    <property type="match status" value="1"/>
</dbReference>
<keyword evidence="5" id="KW-0378">Hydrolase</keyword>
<keyword evidence="1" id="KW-0547">Nucleotide-binding</keyword>
<dbReference type="InterPro" id="IPR052511">
    <property type="entry name" value="ATP-dep_Helicase"/>
</dbReference>
<dbReference type="InterPro" id="IPR011545">
    <property type="entry name" value="DEAD/DEAH_box_helicase_dom"/>
</dbReference>
<dbReference type="Pfam" id="PF00270">
    <property type="entry name" value="DEAD"/>
    <property type="match status" value="1"/>
</dbReference>
<dbReference type="InterPro" id="IPR001650">
    <property type="entry name" value="Helicase_C-like"/>
</dbReference>
<dbReference type="PANTHER" id="PTHR47962">
    <property type="entry name" value="ATP-DEPENDENT HELICASE LHR-RELATED-RELATED"/>
    <property type="match status" value="1"/>
</dbReference>
<dbReference type="Pfam" id="PF00271">
    <property type="entry name" value="Helicase_C"/>
    <property type="match status" value="1"/>
</dbReference>
<feature type="domain" description="Helicase C-terminal" evidence="4">
    <location>
        <begin position="271"/>
        <end position="423"/>
    </location>
</feature>
<dbReference type="AlphaFoldDB" id="A0A9X4QVC3"/>
<dbReference type="GO" id="GO:0004386">
    <property type="term" value="F:helicase activity"/>
    <property type="evidence" value="ECO:0007669"/>
    <property type="project" value="UniProtKB-KW"/>
</dbReference>
<sequence length="578" mass="64297">MTEDRKLPFHPVLSAWFASSFGEPTDVQRKAWTSIAEGKHTLIAAPTGSGKTLAALLPCLDRIAKRDAVGKREPVLRTLYVTPLKALNNDIHHHVTDFARQLDAWAAERGERWPGIRSEVRTGDTTPAKRAAMLRRPPDMLVTTPESLYLLLTSVKGRDMLSTVEQVIVDEIHDLAADKRGAHLSLSLERLAVLCGRPVQRIGVSATQKPLSRVAQFLGGWEEAPVSGTGAMRPRPVEIVESGMTKRLRVQVNVPEPTAPGAGREAVWKPLLDRIMEAMADSRSVLLFVNSRRLSERLTLRLNDHVGYEMARSHHGSLARERRLEAERLLKNGELRCIVATSSLELGIDIGHIDLVIQIDTPLAADRGIQRIGRAGHAVGEESRGLMIVRAKALLPEAAVLSRLVSLREIEDIAIPYGPMDVLSQQTVAIVSMDDWRLDDLLRLVRRSDCYREYDERRFRDVLKVLSGFYPFFKPLLDWDARTDVLSARAVGRAAAVRGAGTIPQSGGYPVHHMESRAHLGELDEEFIQESRVGDVFQLGAGSWMIREIKNDRVYVAEAANRFSEVPFLAQRSGRALL</sequence>
<dbReference type="Gene3D" id="3.40.50.300">
    <property type="entry name" value="P-loop containing nucleotide triphosphate hydrolases"/>
    <property type="match status" value="2"/>
</dbReference>
<evidence type="ECO:0000313" key="5">
    <source>
        <dbReference type="EMBL" id="MDG0812590.1"/>
    </source>
</evidence>
<dbReference type="Proteomes" id="UP001153404">
    <property type="component" value="Unassembled WGS sequence"/>
</dbReference>
<keyword evidence="6" id="KW-1185">Reference proteome</keyword>
<evidence type="ECO:0000259" key="4">
    <source>
        <dbReference type="PROSITE" id="PS51194"/>
    </source>
</evidence>
<proteinExistence type="predicted"/>
<dbReference type="GO" id="GO:0016887">
    <property type="term" value="F:ATP hydrolysis activity"/>
    <property type="evidence" value="ECO:0007669"/>
    <property type="project" value="TreeGrafter"/>
</dbReference>
<comment type="caution">
    <text evidence="5">The sequence shown here is derived from an EMBL/GenBank/DDBJ whole genome shotgun (WGS) entry which is preliminary data.</text>
</comment>
<keyword evidence="5" id="KW-0347">Helicase</keyword>
<dbReference type="PANTHER" id="PTHR47962:SF5">
    <property type="entry name" value="ATP-DEPENDENT HELICASE LHR-RELATED"/>
    <property type="match status" value="1"/>
</dbReference>
<evidence type="ECO:0000259" key="3">
    <source>
        <dbReference type="PROSITE" id="PS51192"/>
    </source>
</evidence>
<dbReference type="EMBL" id="JAPDIA010000008">
    <property type="protein sequence ID" value="MDG0812590.1"/>
    <property type="molecule type" value="Genomic_DNA"/>
</dbReference>
<dbReference type="InterPro" id="IPR027417">
    <property type="entry name" value="P-loop_NTPase"/>
</dbReference>
<accession>A0A9X4QVC3</accession>